<evidence type="ECO:0000256" key="1">
    <source>
        <dbReference type="SAM" id="MobiDB-lite"/>
    </source>
</evidence>
<protein>
    <submittedName>
        <fullName evidence="2">Uncharacterized protein</fullName>
    </submittedName>
</protein>
<name>A0ABW9I888_9ACTN</name>
<feature type="compositionally biased region" description="Basic and acidic residues" evidence="1">
    <location>
        <begin position="7"/>
        <end position="22"/>
    </location>
</feature>
<reference evidence="2 3" key="1">
    <citation type="submission" date="2024-12" db="EMBL/GenBank/DDBJ databases">
        <title>Forecasting of Potato common scab and diversities of Pathogenic streptomyces spp. in china.</title>
        <authorList>
            <person name="Handique U."/>
            <person name="Wu J."/>
        </authorList>
    </citation>
    <scope>NUCLEOTIDE SEQUENCE [LARGE SCALE GENOMIC DNA]</scope>
    <source>
        <strain evidence="2 3">ZRIMU1530</strain>
    </source>
</reference>
<gene>
    <name evidence="2" type="ORF">ACKI18_46240</name>
</gene>
<dbReference type="RefSeq" id="WP_409124257.1">
    <property type="nucleotide sequence ID" value="NZ_JBJVNI010000049.1"/>
</dbReference>
<keyword evidence="3" id="KW-1185">Reference proteome</keyword>
<comment type="caution">
    <text evidence="2">The sequence shown here is derived from an EMBL/GenBank/DDBJ whole genome shotgun (WGS) entry which is preliminary data.</text>
</comment>
<feature type="region of interest" description="Disordered" evidence="1">
    <location>
        <begin position="1"/>
        <end position="25"/>
    </location>
</feature>
<proteinExistence type="predicted"/>
<organism evidence="2 3">
    <name type="scientific">Streptomyces niveiscabiei</name>
    <dbReference type="NCBI Taxonomy" id="164115"/>
    <lineage>
        <taxon>Bacteria</taxon>
        <taxon>Bacillati</taxon>
        <taxon>Actinomycetota</taxon>
        <taxon>Actinomycetes</taxon>
        <taxon>Kitasatosporales</taxon>
        <taxon>Streptomycetaceae</taxon>
        <taxon>Streptomyces</taxon>
    </lineage>
</organism>
<evidence type="ECO:0000313" key="2">
    <source>
        <dbReference type="EMBL" id="MFM9616066.1"/>
    </source>
</evidence>
<dbReference type="Proteomes" id="UP001631957">
    <property type="component" value="Unassembled WGS sequence"/>
</dbReference>
<evidence type="ECO:0000313" key="3">
    <source>
        <dbReference type="Proteomes" id="UP001631957"/>
    </source>
</evidence>
<accession>A0ABW9I888</accession>
<dbReference type="EMBL" id="JBJVNI010000049">
    <property type="protein sequence ID" value="MFM9616066.1"/>
    <property type="molecule type" value="Genomic_DNA"/>
</dbReference>
<sequence>MNLTAEAKGDKGGRRPAERAALDHGQGCTLRVNALLSGTP</sequence>